<dbReference type="InterPro" id="IPR018394">
    <property type="entry name" value="DNA_photolyase_1_CS_C"/>
</dbReference>
<feature type="domain" description="Photolyase/cryptochrome alpha/beta" evidence="8">
    <location>
        <begin position="2"/>
        <end position="132"/>
    </location>
</feature>
<evidence type="ECO:0000313" key="9">
    <source>
        <dbReference type="EMBL" id="MBB6398240.1"/>
    </source>
</evidence>
<feature type="region of interest" description="Disordered" evidence="7">
    <location>
        <begin position="172"/>
        <end position="205"/>
    </location>
</feature>
<protein>
    <submittedName>
        <fullName evidence="9">Deoxyribodipyrimidine photo-lyase</fullName>
        <ecNumber evidence="9">4.1.99.3</ecNumber>
    </submittedName>
</protein>
<keyword evidence="9" id="KW-0456">Lyase</keyword>
<evidence type="ECO:0000259" key="8">
    <source>
        <dbReference type="PROSITE" id="PS51645"/>
    </source>
</evidence>
<evidence type="ECO:0000256" key="3">
    <source>
        <dbReference type="ARBA" id="ARBA00022991"/>
    </source>
</evidence>
<feature type="binding site" evidence="4">
    <location>
        <position position="220"/>
    </location>
    <ligand>
        <name>FAD</name>
        <dbReference type="ChEBI" id="CHEBI:57692"/>
    </ligand>
</feature>
<evidence type="ECO:0000256" key="4">
    <source>
        <dbReference type="PIRSR" id="PIRSR602081-1"/>
    </source>
</evidence>
<dbReference type="InterPro" id="IPR014729">
    <property type="entry name" value="Rossmann-like_a/b/a_fold"/>
</dbReference>
<dbReference type="PANTHER" id="PTHR11455:SF9">
    <property type="entry name" value="CRYPTOCHROME CIRCADIAN CLOCK 5 ISOFORM X1"/>
    <property type="match status" value="1"/>
</dbReference>
<dbReference type="AlphaFoldDB" id="A0A7X0G2I6"/>
<feature type="site" description="Electron transfer via tryptophanyl radical" evidence="5">
    <location>
        <position position="365"/>
    </location>
</feature>
<dbReference type="PROSITE" id="PS51645">
    <property type="entry name" value="PHR_CRY_ALPHA_BETA"/>
    <property type="match status" value="1"/>
</dbReference>
<dbReference type="InterPro" id="IPR005101">
    <property type="entry name" value="Cryptochr/Photolyase_FAD-bd"/>
</dbReference>
<dbReference type="GO" id="GO:0003904">
    <property type="term" value="F:deoxyribodipyrimidine photo-lyase activity"/>
    <property type="evidence" value="ECO:0007669"/>
    <property type="project" value="UniProtKB-EC"/>
</dbReference>
<reference evidence="9 10" key="1">
    <citation type="submission" date="2020-08" db="EMBL/GenBank/DDBJ databases">
        <title>Sequencing the genomes of 1000 actinobacteria strains.</title>
        <authorList>
            <person name="Klenk H.-P."/>
        </authorList>
    </citation>
    <scope>NUCLEOTIDE SEQUENCE [LARGE SCALE GENOMIC DNA]</scope>
    <source>
        <strain evidence="9 10">DSM 43675</strain>
    </source>
</reference>
<feature type="site" description="Electron transfer via tryptophanyl radical" evidence="5">
    <location>
        <position position="342"/>
    </location>
</feature>
<dbReference type="InterPro" id="IPR036134">
    <property type="entry name" value="Crypto/Photolyase_FAD-like_sf"/>
</dbReference>
<dbReference type="PANTHER" id="PTHR11455">
    <property type="entry name" value="CRYPTOCHROME"/>
    <property type="match status" value="1"/>
</dbReference>
<dbReference type="EMBL" id="JACHMQ010000001">
    <property type="protein sequence ID" value="MBB6398240.1"/>
    <property type="molecule type" value="Genomic_DNA"/>
</dbReference>
<dbReference type="GO" id="GO:0009416">
    <property type="term" value="P:response to light stimulus"/>
    <property type="evidence" value="ECO:0007669"/>
    <property type="project" value="TreeGrafter"/>
</dbReference>
<keyword evidence="3 6" id="KW-0157">Chromophore</keyword>
<dbReference type="SUPFAM" id="SSF52425">
    <property type="entry name" value="Cryptochrome/photolyase, N-terminal domain"/>
    <property type="match status" value="1"/>
</dbReference>
<comment type="similarity">
    <text evidence="6">Belongs to the DNA photolyase family.</text>
</comment>
<evidence type="ECO:0000256" key="7">
    <source>
        <dbReference type="SAM" id="MobiDB-lite"/>
    </source>
</evidence>
<gene>
    <name evidence="9" type="ORF">BKA00_005154</name>
</gene>
<sequence>MDTSLILFTRDLRVRDNPALAAACEAGRVVPLFVFDDAILDGPFAAPNRVRFLLDSLADLRESLSERGGDLVVRRGDPAGEAVRLARETGARSLMLADERTAYAARRLDRLREAVRADGLDLDISAHPGITVVTPGDLTPGSGDHYKVFTPYWRAWEAARWRPAADAPAEVRLPSGVEPGTLPRLTDLTSGSPSPDLAPGGESAGRERMRAWLRDDAAAYDDVRDDLAADRTSRLSPYVKFGCVSPRELAEAAPDPYRRQLAWRDFHHQVAAAFPDLPRRDYRSRDRRWKDDEDAFTAWCDGTTGVPIVDAGMRQLHREGFMHNRARLITASFLTRDLGVDWRRGLGHFNEWLVDGDVADNAGNWQWVAGTGNSTRPDQVMNPLRQASRFDPRGDYVRRYVPELAGVEGSRVHRPWTLDEERRRSLDYPPPIIDPDDR</sequence>
<dbReference type="Pfam" id="PF00875">
    <property type="entry name" value="DNA_photolyase"/>
    <property type="match status" value="1"/>
</dbReference>
<dbReference type="RefSeq" id="WP_185029029.1">
    <property type="nucleotide sequence ID" value="NZ_JACHMQ010000001.1"/>
</dbReference>
<dbReference type="GO" id="GO:0071949">
    <property type="term" value="F:FAD binding"/>
    <property type="evidence" value="ECO:0007669"/>
    <property type="project" value="TreeGrafter"/>
</dbReference>
<dbReference type="InterPro" id="IPR002081">
    <property type="entry name" value="Cryptochrome/DNA_photolyase_1"/>
</dbReference>
<dbReference type="Gene3D" id="1.25.40.80">
    <property type="match status" value="1"/>
</dbReference>
<comment type="caution">
    <text evidence="9">The sequence shown here is derived from an EMBL/GenBank/DDBJ whole genome shotgun (WGS) entry which is preliminary data.</text>
</comment>
<evidence type="ECO:0000256" key="2">
    <source>
        <dbReference type="ARBA" id="ARBA00022827"/>
    </source>
</evidence>
<dbReference type="SUPFAM" id="SSF48173">
    <property type="entry name" value="Cryptochrome/photolyase FAD-binding domain"/>
    <property type="match status" value="1"/>
</dbReference>
<evidence type="ECO:0000256" key="1">
    <source>
        <dbReference type="ARBA" id="ARBA00022630"/>
    </source>
</evidence>
<dbReference type="EC" id="4.1.99.3" evidence="9"/>
<feature type="site" description="Electron transfer via tryptophanyl radical" evidence="5">
    <location>
        <position position="289"/>
    </location>
</feature>
<dbReference type="InterPro" id="IPR036155">
    <property type="entry name" value="Crypto/Photolyase_N_sf"/>
</dbReference>
<dbReference type="PROSITE" id="PS00394">
    <property type="entry name" value="DNA_PHOTOLYASES_1_1"/>
    <property type="match status" value="1"/>
</dbReference>
<dbReference type="GO" id="GO:0006950">
    <property type="term" value="P:response to stress"/>
    <property type="evidence" value="ECO:0007669"/>
    <property type="project" value="UniProtKB-ARBA"/>
</dbReference>
<dbReference type="GO" id="GO:0006139">
    <property type="term" value="P:nucleobase-containing compound metabolic process"/>
    <property type="evidence" value="ECO:0007669"/>
    <property type="project" value="UniProtKB-ARBA"/>
</dbReference>
<feature type="binding site" evidence="4">
    <location>
        <begin position="355"/>
        <end position="357"/>
    </location>
    <ligand>
        <name>FAD</name>
        <dbReference type="ChEBI" id="CHEBI:57692"/>
    </ligand>
</feature>
<keyword evidence="10" id="KW-1185">Reference proteome</keyword>
<comment type="cofactor">
    <cofactor evidence="4">
        <name>FAD</name>
        <dbReference type="ChEBI" id="CHEBI:57692"/>
    </cofactor>
    <text evidence="4">Binds 1 FAD per subunit.</text>
</comment>
<dbReference type="InterPro" id="IPR006050">
    <property type="entry name" value="DNA_photolyase_N"/>
</dbReference>
<dbReference type="Pfam" id="PF03441">
    <property type="entry name" value="FAD_binding_7"/>
    <property type="match status" value="1"/>
</dbReference>
<dbReference type="Gene3D" id="3.40.50.620">
    <property type="entry name" value="HUPs"/>
    <property type="match status" value="1"/>
</dbReference>
<dbReference type="PRINTS" id="PR00147">
    <property type="entry name" value="DNAPHOTLYASE"/>
</dbReference>
<dbReference type="Gene3D" id="1.10.579.10">
    <property type="entry name" value="DNA Cyclobutane Dipyrimidine Photolyase, subunit A, domain 3"/>
    <property type="match status" value="1"/>
</dbReference>
<keyword evidence="2 4" id="KW-0274">FAD</keyword>
<keyword evidence="1 4" id="KW-0285">Flavoprotein</keyword>
<organism evidence="9 10">
    <name type="scientific">Actinomadura coerulea</name>
    <dbReference type="NCBI Taxonomy" id="46159"/>
    <lineage>
        <taxon>Bacteria</taxon>
        <taxon>Bacillati</taxon>
        <taxon>Actinomycetota</taxon>
        <taxon>Actinomycetes</taxon>
        <taxon>Streptosporangiales</taxon>
        <taxon>Thermomonosporaceae</taxon>
        <taxon>Actinomadura</taxon>
    </lineage>
</organism>
<dbReference type="Proteomes" id="UP000546324">
    <property type="component" value="Unassembled WGS sequence"/>
</dbReference>
<evidence type="ECO:0000256" key="6">
    <source>
        <dbReference type="RuleBase" id="RU004182"/>
    </source>
</evidence>
<dbReference type="GO" id="GO:0003677">
    <property type="term" value="F:DNA binding"/>
    <property type="evidence" value="ECO:0007669"/>
    <property type="project" value="TreeGrafter"/>
</dbReference>
<feature type="binding site" evidence="4">
    <location>
        <begin position="232"/>
        <end position="236"/>
    </location>
    <ligand>
        <name>FAD</name>
        <dbReference type="ChEBI" id="CHEBI:57692"/>
    </ligand>
</feature>
<name>A0A7X0G2I6_9ACTN</name>
<evidence type="ECO:0000256" key="5">
    <source>
        <dbReference type="PIRSR" id="PIRSR602081-2"/>
    </source>
</evidence>
<accession>A0A7X0G2I6</accession>
<evidence type="ECO:0000313" key="10">
    <source>
        <dbReference type="Proteomes" id="UP000546324"/>
    </source>
</evidence>
<feature type="binding site" evidence="4">
    <location>
        <position position="257"/>
    </location>
    <ligand>
        <name>FAD</name>
        <dbReference type="ChEBI" id="CHEBI:57692"/>
    </ligand>
</feature>
<proteinExistence type="inferred from homology"/>